<dbReference type="InterPro" id="IPR036922">
    <property type="entry name" value="Rieske_2Fe-2S_sf"/>
</dbReference>
<keyword evidence="4" id="KW-0411">Iron-sulfur</keyword>
<evidence type="ECO:0000256" key="2">
    <source>
        <dbReference type="ARBA" id="ARBA00022723"/>
    </source>
</evidence>
<accession>A0A4Q7VYP6</accession>
<name>A0A4Q7VYP6_9ACTN</name>
<evidence type="ECO:0000313" key="6">
    <source>
        <dbReference type="EMBL" id="RZU01904.1"/>
    </source>
</evidence>
<reference evidence="6 7" key="1">
    <citation type="journal article" date="2015" name="Stand. Genomic Sci.">
        <title>Genomic Encyclopedia of Bacterial and Archaeal Type Strains, Phase III: the genomes of soil and plant-associated and newly described type strains.</title>
        <authorList>
            <person name="Whitman W.B."/>
            <person name="Woyke T."/>
            <person name="Klenk H.P."/>
            <person name="Zhou Y."/>
            <person name="Lilburn T.G."/>
            <person name="Beck B.J."/>
            <person name="De Vos P."/>
            <person name="Vandamme P."/>
            <person name="Eisen J.A."/>
            <person name="Garrity G."/>
            <person name="Hugenholtz P."/>
            <person name="Kyrpides N.C."/>
        </authorList>
    </citation>
    <scope>NUCLEOTIDE SEQUENCE [LARGE SCALE GENOMIC DNA]</scope>
    <source>
        <strain evidence="6 7">VKM Ac-2540</strain>
    </source>
</reference>
<evidence type="ECO:0000256" key="4">
    <source>
        <dbReference type="ARBA" id="ARBA00023014"/>
    </source>
</evidence>
<keyword evidence="1" id="KW-0001">2Fe-2S</keyword>
<dbReference type="Proteomes" id="UP000292027">
    <property type="component" value="Unassembled WGS sequence"/>
</dbReference>
<evidence type="ECO:0000313" key="7">
    <source>
        <dbReference type="Proteomes" id="UP000292027"/>
    </source>
</evidence>
<dbReference type="EMBL" id="SHKR01000018">
    <property type="protein sequence ID" value="RZU01904.1"/>
    <property type="molecule type" value="Genomic_DNA"/>
</dbReference>
<keyword evidence="2" id="KW-0479">Metal-binding</keyword>
<evidence type="ECO:0000256" key="1">
    <source>
        <dbReference type="ARBA" id="ARBA00022714"/>
    </source>
</evidence>
<comment type="caution">
    <text evidence="6">The sequence shown here is derived from an EMBL/GenBank/DDBJ whole genome shotgun (WGS) entry which is preliminary data.</text>
</comment>
<dbReference type="Gene3D" id="2.102.10.10">
    <property type="entry name" value="Rieske [2Fe-2S] iron-sulphur domain"/>
    <property type="match status" value="1"/>
</dbReference>
<dbReference type="OrthoDB" id="147178at2"/>
<dbReference type="GO" id="GO:0051537">
    <property type="term" value="F:2 iron, 2 sulfur cluster binding"/>
    <property type="evidence" value="ECO:0007669"/>
    <property type="project" value="UniProtKB-KW"/>
</dbReference>
<dbReference type="GO" id="GO:0016705">
    <property type="term" value="F:oxidoreductase activity, acting on paired donors, with incorporation or reduction of molecular oxygen"/>
    <property type="evidence" value="ECO:0007669"/>
    <property type="project" value="UniProtKB-ARBA"/>
</dbReference>
<organism evidence="6 7">
    <name type="scientific">Kribbella rubisoli</name>
    <dbReference type="NCBI Taxonomy" id="3075929"/>
    <lineage>
        <taxon>Bacteria</taxon>
        <taxon>Bacillati</taxon>
        <taxon>Actinomycetota</taxon>
        <taxon>Actinomycetes</taxon>
        <taxon>Propionibacteriales</taxon>
        <taxon>Kribbellaceae</taxon>
        <taxon>Kribbella</taxon>
    </lineage>
</organism>
<proteinExistence type="predicted"/>
<dbReference type="PROSITE" id="PS51296">
    <property type="entry name" value="RIESKE"/>
    <property type="match status" value="1"/>
</dbReference>
<sequence>MTDLRALEPLAPIGDGVVVPYYLGDRKLRIAIARVDGRLYSFDDLCTCGGDPCPLSSGLLVEHTIMCQCHGSRFDVATGAVLNGPASRPLSSYEVQELDGNLAIRL</sequence>
<feature type="domain" description="Rieske" evidence="5">
    <location>
        <begin position="5"/>
        <end position="104"/>
    </location>
</feature>
<evidence type="ECO:0000256" key="3">
    <source>
        <dbReference type="ARBA" id="ARBA00023004"/>
    </source>
</evidence>
<evidence type="ECO:0000259" key="5">
    <source>
        <dbReference type="PROSITE" id="PS51296"/>
    </source>
</evidence>
<dbReference type="GO" id="GO:0046872">
    <property type="term" value="F:metal ion binding"/>
    <property type="evidence" value="ECO:0007669"/>
    <property type="project" value="UniProtKB-KW"/>
</dbReference>
<protein>
    <submittedName>
        <fullName evidence="6">Nitrite reductase/ring-hydroxylating ferredoxin subunit</fullName>
    </submittedName>
</protein>
<keyword evidence="7" id="KW-1185">Reference proteome</keyword>
<keyword evidence="3" id="KW-0408">Iron</keyword>
<dbReference type="CDD" id="cd03467">
    <property type="entry name" value="Rieske"/>
    <property type="match status" value="1"/>
</dbReference>
<gene>
    <name evidence="6" type="ORF">EV645_8012</name>
</gene>
<dbReference type="SUPFAM" id="SSF50022">
    <property type="entry name" value="ISP domain"/>
    <property type="match status" value="1"/>
</dbReference>
<dbReference type="RefSeq" id="WP_130450035.1">
    <property type="nucleotide sequence ID" value="NZ_SHKR01000018.1"/>
</dbReference>
<dbReference type="Pfam" id="PF00355">
    <property type="entry name" value="Rieske"/>
    <property type="match status" value="1"/>
</dbReference>
<dbReference type="InterPro" id="IPR017941">
    <property type="entry name" value="Rieske_2Fe-2S"/>
</dbReference>
<dbReference type="GO" id="GO:0004497">
    <property type="term" value="F:monooxygenase activity"/>
    <property type="evidence" value="ECO:0007669"/>
    <property type="project" value="UniProtKB-ARBA"/>
</dbReference>
<dbReference type="AlphaFoldDB" id="A0A4Q7VYP6"/>